<gene>
    <name evidence="1" type="ORF">XELAEV_18038304mg</name>
</gene>
<proteinExistence type="predicted"/>
<organism evidence="1 2">
    <name type="scientific">Xenopus laevis</name>
    <name type="common">African clawed frog</name>
    <dbReference type="NCBI Taxonomy" id="8355"/>
    <lineage>
        <taxon>Eukaryota</taxon>
        <taxon>Metazoa</taxon>
        <taxon>Chordata</taxon>
        <taxon>Craniata</taxon>
        <taxon>Vertebrata</taxon>
        <taxon>Euteleostomi</taxon>
        <taxon>Amphibia</taxon>
        <taxon>Batrachia</taxon>
        <taxon>Anura</taxon>
        <taxon>Pipoidea</taxon>
        <taxon>Pipidae</taxon>
        <taxon>Xenopodinae</taxon>
        <taxon>Xenopus</taxon>
        <taxon>Xenopus</taxon>
    </lineage>
</organism>
<dbReference type="EMBL" id="CM004480">
    <property type="protein sequence ID" value="OCT67021.1"/>
    <property type="molecule type" value="Genomic_DNA"/>
</dbReference>
<sequence length="129" mass="14479">MRLSPRRSPAARALKTLVPPSRQTLSNTSRCHAPFSRCQTYRPTAPSLPTSGIQISRSLEISCSVTRGELLLPRRRSWYKNPCIFFSSLSECRTVCQSVKKTMCVCVRNKVTSGSYSAHWGTLGNNCFY</sequence>
<reference evidence="2" key="1">
    <citation type="journal article" date="2016" name="Nature">
        <title>Genome evolution in the allotetraploid frog Xenopus laevis.</title>
        <authorList>
            <person name="Session A.M."/>
            <person name="Uno Y."/>
            <person name="Kwon T."/>
            <person name="Chapman J.A."/>
            <person name="Toyoda A."/>
            <person name="Takahashi S."/>
            <person name="Fukui A."/>
            <person name="Hikosaka A."/>
            <person name="Suzuki A."/>
            <person name="Kondo M."/>
            <person name="van Heeringen S.J."/>
            <person name="Quigley I."/>
            <person name="Heinz S."/>
            <person name="Ogino H."/>
            <person name="Ochi H."/>
            <person name="Hellsten U."/>
            <person name="Lyons J.B."/>
            <person name="Simakov O."/>
            <person name="Putnam N."/>
            <person name="Stites J."/>
            <person name="Kuroki Y."/>
            <person name="Tanaka T."/>
            <person name="Michiue T."/>
            <person name="Watanabe M."/>
            <person name="Bogdanovic O."/>
            <person name="Lister R."/>
            <person name="Georgiou G."/>
            <person name="Paranjpe S.S."/>
            <person name="van Kruijsbergen I."/>
            <person name="Shu S."/>
            <person name="Carlson J."/>
            <person name="Kinoshita T."/>
            <person name="Ohta Y."/>
            <person name="Mawaribuchi S."/>
            <person name="Jenkins J."/>
            <person name="Grimwood J."/>
            <person name="Schmutz J."/>
            <person name="Mitros T."/>
            <person name="Mozaffari S.V."/>
            <person name="Suzuki Y."/>
            <person name="Haramoto Y."/>
            <person name="Yamamoto T.S."/>
            <person name="Takagi C."/>
            <person name="Heald R."/>
            <person name="Miller K."/>
            <person name="Haudenschild C."/>
            <person name="Kitzman J."/>
            <person name="Nakayama T."/>
            <person name="Izutsu Y."/>
            <person name="Robert J."/>
            <person name="Fortriede J."/>
            <person name="Burns K."/>
            <person name="Lotay V."/>
            <person name="Karimi K."/>
            <person name="Yasuoka Y."/>
            <person name="Dichmann D.S."/>
            <person name="Flajnik M.F."/>
            <person name="Houston D.W."/>
            <person name="Shendure J."/>
            <person name="DuPasquier L."/>
            <person name="Vize P.D."/>
            <person name="Zorn A.M."/>
            <person name="Ito M."/>
            <person name="Marcotte E.M."/>
            <person name="Wallingford J.B."/>
            <person name="Ito Y."/>
            <person name="Asashima M."/>
            <person name="Ueno N."/>
            <person name="Matsuda Y."/>
            <person name="Veenstra G.J."/>
            <person name="Fujiyama A."/>
            <person name="Harland R.M."/>
            <person name="Taira M."/>
            <person name="Rokhsar D.S."/>
        </authorList>
    </citation>
    <scope>NUCLEOTIDE SEQUENCE [LARGE SCALE GENOMIC DNA]</scope>
    <source>
        <strain evidence="2">J</strain>
    </source>
</reference>
<dbReference type="AlphaFoldDB" id="A0A974H7C4"/>
<protein>
    <submittedName>
        <fullName evidence="1">Uncharacterized protein</fullName>
    </submittedName>
</protein>
<accession>A0A974H7C4</accession>
<name>A0A974H7C4_XENLA</name>
<evidence type="ECO:0000313" key="2">
    <source>
        <dbReference type="Proteomes" id="UP000694892"/>
    </source>
</evidence>
<evidence type="ECO:0000313" key="1">
    <source>
        <dbReference type="EMBL" id="OCT67021.1"/>
    </source>
</evidence>
<dbReference type="Proteomes" id="UP000694892">
    <property type="component" value="Chromosome 8L"/>
</dbReference>